<protein>
    <submittedName>
        <fullName evidence="1">Uncharacterized protein</fullName>
    </submittedName>
</protein>
<gene>
    <name evidence="1" type="ORF">S12H4_41440</name>
</gene>
<comment type="caution">
    <text evidence="1">The sequence shown here is derived from an EMBL/GenBank/DDBJ whole genome shotgun (WGS) entry which is preliminary data.</text>
</comment>
<feature type="non-terminal residue" evidence="1">
    <location>
        <position position="67"/>
    </location>
</feature>
<evidence type="ECO:0000313" key="1">
    <source>
        <dbReference type="EMBL" id="GAJ06606.1"/>
    </source>
</evidence>
<sequence>MAEIQPVPIEKLIAYHKKRGVVLRGTDGRIIDWRWCLSTWGKLGKPVVYACPGDPFYDLSLYMYPGE</sequence>
<proteinExistence type="predicted"/>
<organism evidence="1">
    <name type="scientific">marine sediment metagenome</name>
    <dbReference type="NCBI Taxonomy" id="412755"/>
    <lineage>
        <taxon>unclassified sequences</taxon>
        <taxon>metagenomes</taxon>
        <taxon>ecological metagenomes</taxon>
    </lineage>
</organism>
<reference evidence="1" key="1">
    <citation type="journal article" date="2014" name="Front. Microbiol.">
        <title>High frequency of phylogenetically diverse reductive dehalogenase-homologous genes in deep subseafloor sedimentary metagenomes.</title>
        <authorList>
            <person name="Kawai M."/>
            <person name="Futagami T."/>
            <person name="Toyoda A."/>
            <person name="Takaki Y."/>
            <person name="Nishi S."/>
            <person name="Hori S."/>
            <person name="Arai W."/>
            <person name="Tsubouchi T."/>
            <person name="Morono Y."/>
            <person name="Uchiyama I."/>
            <person name="Ito T."/>
            <person name="Fujiyama A."/>
            <person name="Inagaki F."/>
            <person name="Takami H."/>
        </authorList>
    </citation>
    <scope>NUCLEOTIDE SEQUENCE</scope>
    <source>
        <strain evidence="1">Expedition CK06-06</strain>
    </source>
</reference>
<dbReference type="AlphaFoldDB" id="X1V361"/>
<name>X1V361_9ZZZZ</name>
<accession>X1V361</accession>
<dbReference type="EMBL" id="BARW01025257">
    <property type="protein sequence ID" value="GAJ06606.1"/>
    <property type="molecule type" value="Genomic_DNA"/>
</dbReference>